<gene>
    <name evidence="5" type="ORF">SBRY_110014</name>
</gene>
<comment type="caution">
    <text evidence="5">The sequence shown here is derived from an EMBL/GenBank/DDBJ whole genome shotgun (WGS) entry which is preliminary data.</text>
</comment>
<evidence type="ECO:0000259" key="4">
    <source>
        <dbReference type="Pfam" id="PF13472"/>
    </source>
</evidence>
<dbReference type="GO" id="GO:0004806">
    <property type="term" value="F:triacylglycerol lipase activity"/>
    <property type="evidence" value="ECO:0007669"/>
    <property type="project" value="UniProtKB-EC"/>
</dbReference>
<evidence type="ECO:0000313" key="6">
    <source>
        <dbReference type="Proteomes" id="UP001153328"/>
    </source>
</evidence>
<dbReference type="EMBL" id="CAJVAX010000003">
    <property type="protein sequence ID" value="CAG7614907.1"/>
    <property type="molecule type" value="Genomic_DNA"/>
</dbReference>
<name>A0A9W4GZL7_9ACTN</name>
<dbReference type="GO" id="GO:0019433">
    <property type="term" value="P:triglyceride catabolic process"/>
    <property type="evidence" value="ECO:0007669"/>
    <property type="project" value="TreeGrafter"/>
</dbReference>
<dbReference type="EC" id="3.1.1.3" evidence="5"/>
<dbReference type="Pfam" id="PF13472">
    <property type="entry name" value="Lipase_GDSL_2"/>
    <property type="match status" value="1"/>
</dbReference>
<dbReference type="AlphaFoldDB" id="A0A9W4GZL7"/>
<feature type="disulfide bond" evidence="2">
    <location>
        <begin position="206"/>
        <end position="255"/>
    </location>
</feature>
<keyword evidence="5" id="KW-0378">Hydrolase</keyword>
<keyword evidence="6" id="KW-1185">Reference proteome</keyword>
<dbReference type="Proteomes" id="UP001153328">
    <property type="component" value="Unassembled WGS sequence"/>
</dbReference>
<feature type="domain" description="SGNH hydrolase-type esterase" evidence="4">
    <location>
        <begin position="44"/>
        <end position="281"/>
    </location>
</feature>
<feature type="signal peptide" evidence="3">
    <location>
        <begin position="1"/>
        <end position="31"/>
    </location>
</feature>
<organism evidence="5 6">
    <name type="scientific">Actinacidiphila bryophytorum</name>
    <dbReference type="NCBI Taxonomy" id="1436133"/>
    <lineage>
        <taxon>Bacteria</taxon>
        <taxon>Bacillati</taxon>
        <taxon>Actinomycetota</taxon>
        <taxon>Actinomycetes</taxon>
        <taxon>Kitasatosporales</taxon>
        <taxon>Streptomycetaceae</taxon>
        <taxon>Actinacidiphila</taxon>
    </lineage>
</organism>
<accession>A0A9W4GZL7</accession>
<dbReference type="PANTHER" id="PTHR37981">
    <property type="entry name" value="LIPASE 2"/>
    <property type="match status" value="1"/>
</dbReference>
<dbReference type="InterPro" id="IPR037460">
    <property type="entry name" value="SEST-like"/>
</dbReference>
<sequence>MSMRILARVAAAALAAGTLAVLGLSAPTAQAAPQTTGTSQTYVAMGDSYSAGSGILPLDPAASLLCVRSTANYPHVLAARTGMALTDVTCGGAQTKDYAGSQYPGVAPQSDALGANTGLVTMTIGGNDNSTFIDAILACGSAGVATLGFGHPCQSLYGSTFTDQVDTGTYQAVKSALAAVRAKAPNARVAILGYPWIVPAAAVPGCFARLPIASGDVPYLRDLQTHLNAAVKRAAAETGATYVDVSGVSDGHDACQPAGTRWIEPILFGTNFVPVHPNALGESRLADRTAAVLGLG</sequence>
<feature type="active site" evidence="1">
    <location>
        <position position="276"/>
    </location>
</feature>
<dbReference type="InterPro" id="IPR013830">
    <property type="entry name" value="SGNH_hydro"/>
</dbReference>
<proteinExistence type="predicted"/>
<keyword evidence="3" id="KW-0732">Signal</keyword>
<evidence type="ECO:0000256" key="1">
    <source>
        <dbReference type="PIRSR" id="PIRSR637460-1"/>
    </source>
</evidence>
<evidence type="ECO:0000256" key="3">
    <source>
        <dbReference type="SAM" id="SignalP"/>
    </source>
</evidence>
<feature type="active site" description="Nucleophile" evidence="1">
    <location>
        <position position="48"/>
    </location>
</feature>
<protein>
    <submittedName>
        <fullName evidence="5">Lipase 2</fullName>
        <ecNumber evidence="5">3.1.1.3</ecNumber>
    </submittedName>
</protein>
<dbReference type="PANTHER" id="PTHR37981:SF1">
    <property type="entry name" value="SGNH HYDROLASE-TYPE ESTERASE DOMAIN-CONTAINING PROTEIN"/>
    <property type="match status" value="1"/>
</dbReference>
<feature type="chain" id="PRO_5040872918" evidence="3">
    <location>
        <begin position="32"/>
        <end position="296"/>
    </location>
</feature>
<dbReference type="RefSeq" id="WP_205046766.1">
    <property type="nucleotide sequence ID" value="NZ_CAJVAX010000003.1"/>
</dbReference>
<feature type="disulfide bond" evidence="2">
    <location>
        <begin position="66"/>
        <end position="90"/>
    </location>
</feature>
<evidence type="ECO:0000256" key="2">
    <source>
        <dbReference type="PIRSR" id="PIRSR637460-2"/>
    </source>
</evidence>
<dbReference type="InterPro" id="IPR036514">
    <property type="entry name" value="SGNH_hydro_sf"/>
</dbReference>
<dbReference type="SUPFAM" id="SSF52266">
    <property type="entry name" value="SGNH hydrolase"/>
    <property type="match status" value="1"/>
</dbReference>
<reference evidence="5" key="1">
    <citation type="submission" date="2021-06" db="EMBL/GenBank/DDBJ databases">
        <authorList>
            <person name="Arsene-Ploetze F."/>
        </authorList>
    </citation>
    <scope>NUCLEOTIDE SEQUENCE</scope>
    <source>
        <strain evidence="5">SBRY1</strain>
    </source>
</reference>
<feature type="disulfide bond" evidence="2">
    <location>
        <begin position="139"/>
        <end position="153"/>
    </location>
</feature>
<dbReference type="Gene3D" id="3.40.50.1110">
    <property type="entry name" value="SGNH hydrolase"/>
    <property type="match status" value="1"/>
</dbReference>
<keyword evidence="2" id="KW-1015">Disulfide bond</keyword>
<evidence type="ECO:0000313" key="5">
    <source>
        <dbReference type="EMBL" id="CAG7614907.1"/>
    </source>
</evidence>
<dbReference type="CDD" id="cd01823">
    <property type="entry name" value="SEST_like"/>
    <property type="match status" value="1"/>
</dbReference>